<proteinExistence type="predicted"/>
<accession>A0A974BUU2</accession>
<evidence type="ECO:0000313" key="2">
    <source>
        <dbReference type="Proteomes" id="UP000694892"/>
    </source>
</evidence>
<gene>
    <name evidence="1" type="ORF">XELAEV_18047371mg</name>
</gene>
<dbReference type="AlphaFoldDB" id="A0A974BUU2"/>
<name>A0A974BUU2_XENLA</name>
<organism evidence="1 2">
    <name type="scientific">Xenopus laevis</name>
    <name type="common">African clawed frog</name>
    <dbReference type="NCBI Taxonomy" id="8355"/>
    <lineage>
        <taxon>Eukaryota</taxon>
        <taxon>Metazoa</taxon>
        <taxon>Chordata</taxon>
        <taxon>Craniata</taxon>
        <taxon>Vertebrata</taxon>
        <taxon>Euteleostomi</taxon>
        <taxon>Amphibia</taxon>
        <taxon>Batrachia</taxon>
        <taxon>Anura</taxon>
        <taxon>Pipoidea</taxon>
        <taxon>Pipidae</taxon>
        <taxon>Xenopodinae</taxon>
        <taxon>Xenopus</taxon>
        <taxon>Xenopus</taxon>
    </lineage>
</organism>
<dbReference type="Proteomes" id="UP000694892">
    <property type="component" value="Chromosome 9_10S"/>
</dbReference>
<dbReference type="EMBL" id="CM004483">
    <property type="protein sequence ID" value="OCT61348.1"/>
    <property type="molecule type" value="Genomic_DNA"/>
</dbReference>
<reference evidence="2" key="1">
    <citation type="journal article" date="2016" name="Nature">
        <title>Genome evolution in the allotetraploid frog Xenopus laevis.</title>
        <authorList>
            <person name="Session A.M."/>
            <person name="Uno Y."/>
            <person name="Kwon T."/>
            <person name="Chapman J.A."/>
            <person name="Toyoda A."/>
            <person name="Takahashi S."/>
            <person name="Fukui A."/>
            <person name="Hikosaka A."/>
            <person name="Suzuki A."/>
            <person name="Kondo M."/>
            <person name="van Heeringen S.J."/>
            <person name="Quigley I."/>
            <person name="Heinz S."/>
            <person name="Ogino H."/>
            <person name="Ochi H."/>
            <person name="Hellsten U."/>
            <person name="Lyons J.B."/>
            <person name="Simakov O."/>
            <person name="Putnam N."/>
            <person name="Stites J."/>
            <person name="Kuroki Y."/>
            <person name="Tanaka T."/>
            <person name="Michiue T."/>
            <person name="Watanabe M."/>
            <person name="Bogdanovic O."/>
            <person name="Lister R."/>
            <person name="Georgiou G."/>
            <person name="Paranjpe S.S."/>
            <person name="van Kruijsbergen I."/>
            <person name="Shu S."/>
            <person name="Carlson J."/>
            <person name="Kinoshita T."/>
            <person name="Ohta Y."/>
            <person name="Mawaribuchi S."/>
            <person name="Jenkins J."/>
            <person name="Grimwood J."/>
            <person name="Schmutz J."/>
            <person name="Mitros T."/>
            <person name="Mozaffari S.V."/>
            <person name="Suzuki Y."/>
            <person name="Haramoto Y."/>
            <person name="Yamamoto T.S."/>
            <person name="Takagi C."/>
            <person name="Heald R."/>
            <person name="Miller K."/>
            <person name="Haudenschild C."/>
            <person name="Kitzman J."/>
            <person name="Nakayama T."/>
            <person name="Izutsu Y."/>
            <person name="Robert J."/>
            <person name="Fortriede J."/>
            <person name="Burns K."/>
            <person name="Lotay V."/>
            <person name="Karimi K."/>
            <person name="Yasuoka Y."/>
            <person name="Dichmann D.S."/>
            <person name="Flajnik M.F."/>
            <person name="Houston D.W."/>
            <person name="Shendure J."/>
            <person name="DuPasquier L."/>
            <person name="Vize P.D."/>
            <person name="Zorn A.M."/>
            <person name="Ito M."/>
            <person name="Marcotte E.M."/>
            <person name="Wallingford J.B."/>
            <person name="Ito Y."/>
            <person name="Asashima M."/>
            <person name="Ueno N."/>
            <person name="Matsuda Y."/>
            <person name="Veenstra G.J."/>
            <person name="Fujiyama A."/>
            <person name="Harland R.M."/>
            <person name="Taira M."/>
            <person name="Rokhsar D.S."/>
        </authorList>
    </citation>
    <scope>NUCLEOTIDE SEQUENCE [LARGE SCALE GENOMIC DNA]</scope>
    <source>
        <strain evidence="2">J</strain>
    </source>
</reference>
<protein>
    <submittedName>
        <fullName evidence="1">Uncharacterized protein</fullName>
    </submittedName>
</protein>
<sequence length="74" mass="8272">MTAQYSVLVLGFMHISQKGKFTRVLPGTLGQTNELRDSGRTRLIITANKSHTTTMHLENEPFPCYHAAIIQNGE</sequence>
<evidence type="ECO:0000313" key="1">
    <source>
        <dbReference type="EMBL" id="OCT61348.1"/>
    </source>
</evidence>